<evidence type="ECO:0000259" key="1">
    <source>
        <dbReference type="PROSITE" id="PS51671"/>
    </source>
</evidence>
<comment type="caution">
    <text evidence="2">The sequence shown here is derived from an EMBL/GenBank/DDBJ whole genome shotgun (WGS) entry which is preliminary data.</text>
</comment>
<dbReference type="EMBL" id="JADIMU010000024">
    <property type="protein sequence ID" value="MBO8442859.1"/>
    <property type="molecule type" value="Genomic_DNA"/>
</dbReference>
<name>A0A9D9H9G2_9SPIR</name>
<dbReference type="AlphaFoldDB" id="A0A9D9H9G2"/>
<feature type="domain" description="ACT" evidence="1">
    <location>
        <begin position="160"/>
        <end position="220"/>
    </location>
</feature>
<dbReference type="Proteomes" id="UP000823633">
    <property type="component" value="Unassembled WGS sequence"/>
</dbReference>
<dbReference type="PROSITE" id="PS51671">
    <property type="entry name" value="ACT"/>
    <property type="match status" value="1"/>
</dbReference>
<protein>
    <recommendedName>
        <fullName evidence="1">ACT domain-containing protein</fullName>
    </recommendedName>
</protein>
<evidence type="ECO:0000313" key="3">
    <source>
        <dbReference type="Proteomes" id="UP000823633"/>
    </source>
</evidence>
<accession>A0A9D9H9G2</accession>
<proteinExistence type="predicted"/>
<reference evidence="2" key="1">
    <citation type="submission" date="2020-10" db="EMBL/GenBank/DDBJ databases">
        <authorList>
            <person name="Gilroy R."/>
        </authorList>
    </citation>
    <scope>NUCLEOTIDE SEQUENCE</scope>
    <source>
        <strain evidence="2">11167</strain>
    </source>
</reference>
<gene>
    <name evidence="2" type="ORF">IAC42_03785</name>
</gene>
<sequence length="220" mass="24775">MSATISQCVKEVLDASPFLNEAIAHGIVSFSNLSRFIQPRVEALYGAPVKLSAIVMAARRHAEELAAGQEGHRRQKIEYEITMKTRIYDVNLRRSDSFLSSLSRLHEAVWLVEGAFLNVTIGSHEVAIAVSDSLKDELERLIAGEDVIHRKDDMVALTISFKSLFLQTPGVLYLATRRLAWEDINLTEIISTMDELTFVIEREDSMKAYKVLQSFFDEGL</sequence>
<evidence type="ECO:0000313" key="2">
    <source>
        <dbReference type="EMBL" id="MBO8442859.1"/>
    </source>
</evidence>
<reference evidence="2" key="2">
    <citation type="journal article" date="2021" name="PeerJ">
        <title>Extensive microbial diversity within the chicken gut microbiome revealed by metagenomics and culture.</title>
        <authorList>
            <person name="Gilroy R."/>
            <person name="Ravi A."/>
            <person name="Getino M."/>
            <person name="Pursley I."/>
            <person name="Horton D.L."/>
            <person name="Alikhan N.F."/>
            <person name="Baker D."/>
            <person name="Gharbi K."/>
            <person name="Hall N."/>
            <person name="Watson M."/>
            <person name="Adriaenssens E.M."/>
            <person name="Foster-Nyarko E."/>
            <person name="Jarju S."/>
            <person name="Secka A."/>
            <person name="Antonio M."/>
            <person name="Oren A."/>
            <person name="Chaudhuri R.R."/>
            <person name="La Ragione R."/>
            <person name="Hildebrand F."/>
            <person name="Pallen M.J."/>
        </authorList>
    </citation>
    <scope>NUCLEOTIDE SEQUENCE</scope>
    <source>
        <strain evidence="2">11167</strain>
    </source>
</reference>
<dbReference type="InterPro" id="IPR002912">
    <property type="entry name" value="ACT_dom"/>
</dbReference>
<organism evidence="2 3">
    <name type="scientific">Candidatus Aphodenecus pullistercoris</name>
    <dbReference type="NCBI Taxonomy" id="2840669"/>
    <lineage>
        <taxon>Bacteria</taxon>
        <taxon>Pseudomonadati</taxon>
        <taxon>Spirochaetota</taxon>
        <taxon>Spirochaetia</taxon>
        <taxon>Spirochaetales</taxon>
        <taxon>Candidatus Aphodenecus</taxon>
    </lineage>
</organism>